<keyword evidence="2" id="KW-0285">Flavoprotein</keyword>
<dbReference type="InterPro" id="IPR001155">
    <property type="entry name" value="OxRdtase_FMN_N"/>
</dbReference>
<dbReference type="Gene3D" id="3.20.20.70">
    <property type="entry name" value="Aldolase class I"/>
    <property type="match status" value="1"/>
</dbReference>
<dbReference type="InterPro" id="IPR013785">
    <property type="entry name" value="Aldolase_TIM"/>
</dbReference>
<dbReference type="GO" id="GO:0050661">
    <property type="term" value="F:NADP binding"/>
    <property type="evidence" value="ECO:0007669"/>
    <property type="project" value="InterPro"/>
</dbReference>
<comment type="caution">
    <text evidence="8">The sequence shown here is derived from an EMBL/GenBank/DDBJ whole genome shotgun (WGS) entry which is preliminary data.</text>
</comment>
<dbReference type="PANTHER" id="PTHR43303:SF4">
    <property type="entry name" value="NADPH DEHYDROGENASE C23G7.10C-RELATED"/>
    <property type="match status" value="1"/>
</dbReference>
<keyword evidence="5" id="KW-0560">Oxidoreductase</keyword>
<feature type="region of interest" description="Disordered" evidence="6">
    <location>
        <begin position="414"/>
        <end position="436"/>
    </location>
</feature>
<keyword evidence="4" id="KW-0521">NADP</keyword>
<evidence type="ECO:0000256" key="2">
    <source>
        <dbReference type="ARBA" id="ARBA00022630"/>
    </source>
</evidence>
<dbReference type="EMBL" id="QWIO01001174">
    <property type="protein sequence ID" value="RMY77556.1"/>
    <property type="molecule type" value="Genomic_DNA"/>
</dbReference>
<dbReference type="CDD" id="cd02932">
    <property type="entry name" value="OYE_YqiM_FMN"/>
    <property type="match status" value="1"/>
</dbReference>
<evidence type="ECO:0000256" key="1">
    <source>
        <dbReference type="ARBA" id="ARBA00001917"/>
    </source>
</evidence>
<dbReference type="Proteomes" id="UP000269539">
    <property type="component" value="Unassembled WGS sequence"/>
</dbReference>
<organism evidence="8 9">
    <name type="scientific">Hortaea werneckii</name>
    <name type="common">Black yeast</name>
    <name type="synonym">Cladosporium werneckii</name>
    <dbReference type="NCBI Taxonomy" id="91943"/>
    <lineage>
        <taxon>Eukaryota</taxon>
        <taxon>Fungi</taxon>
        <taxon>Dikarya</taxon>
        <taxon>Ascomycota</taxon>
        <taxon>Pezizomycotina</taxon>
        <taxon>Dothideomycetes</taxon>
        <taxon>Dothideomycetidae</taxon>
        <taxon>Mycosphaerellales</taxon>
        <taxon>Teratosphaeriaceae</taxon>
        <taxon>Hortaea</taxon>
    </lineage>
</organism>
<evidence type="ECO:0000256" key="3">
    <source>
        <dbReference type="ARBA" id="ARBA00022643"/>
    </source>
</evidence>
<keyword evidence="3" id="KW-0288">FMN</keyword>
<evidence type="ECO:0000256" key="4">
    <source>
        <dbReference type="ARBA" id="ARBA00022857"/>
    </source>
</evidence>
<dbReference type="Pfam" id="PF00724">
    <property type="entry name" value="Oxidored_FMN"/>
    <property type="match status" value="1"/>
</dbReference>
<evidence type="ECO:0000259" key="7">
    <source>
        <dbReference type="Pfam" id="PF00724"/>
    </source>
</evidence>
<dbReference type="VEuPathDB" id="FungiDB:BTJ68_13920"/>
<evidence type="ECO:0000256" key="6">
    <source>
        <dbReference type="SAM" id="MobiDB-lite"/>
    </source>
</evidence>
<evidence type="ECO:0000313" key="8">
    <source>
        <dbReference type="EMBL" id="RMY77556.1"/>
    </source>
</evidence>
<comment type="cofactor">
    <cofactor evidence="1">
        <name>FMN</name>
        <dbReference type="ChEBI" id="CHEBI:58210"/>
    </cofactor>
</comment>
<name>A0A3M7EMZ4_HORWE</name>
<dbReference type="InterPro" id="IPR044152">
    <property type="entry name" value="YqjM-like"/>
</dbReference>
<dbReference type="GO" id="GO:0010181">
    <property type="term" value="F:FMN binding"/>
    <property type="evidence" value="ECO:0007669"/>
    <property type="project" value="InterPro"/>
</dbReference>
<feature type="domain" description="NADH:flavin oxidoreductase/NADH oxidase N-terminal" evidence="7">
    <location>
        <begin position="50"/>
        <end position="398"/>
    </location>
</feature>
<reference evidence="8 9" key="1">
    <citation type="journal article" date="2018" name="BMC Genomics">
        <title>Genomic evidence for intraspecific hybridization in a clonal and extremely halotolerant yeast.</title>
        <authorList>
            <person name="Gostincar C."/>
            <person name="Stajich J.E."/>
            <person name="Zupancic J."/>
            <person name="Zalar P."/>
            <person name="Gunde-Cimerman N."/>
        </authorList>
    </citation>
    <scope>NUCLEOTIDE SEQUENCE [LARGE SCALE GENOMIC DNA]</scope>
    <source>
        <strain evidence="8 9">EXF-10513</strain>
    </source>
</reference>
<sequence>MTSHHNIHHQTQEELHNVNRAAPGISFFTPAQEPPAGTALIEEGQKSVPKLFKPLKLRSLTLPNRIMLSPLCQYSAQDGHYTMWHRTHMGGIIQRGPGIACVEATAVTPQGRITPEDSGLWKDSQMEPLKKIVEFAHSQGQKIMIQLGHAGRKASTVAPWLSAGAVAGPELNGWPDDVYAPSAIPWNENHANPREMSLQDIQEFKTAYAEAVRRAVQCGFDAIEIHNAHGYLLHEFLSPVSNQRTDQYGGSFENRTRLTLEVVEQTRNMIPNSMPLFLRISATDWLEDAPKDQIPESWTAADTVRLAPQLAEKGIDLLDVSSGGNHPLQHPHVKPAYQSPFAIQVKQAVGATMAVGSVGGIETASLANSLLEKDGLDLVIVGRGFQKNPGLVFTWADDLGQQVQMPNQIRWGFKGRGSKPARPITEFPDLLGGLQN</sequence>
<protein>
    <recommendedName>
        <fullName evidence="7">NADH:flavin oxidoreductase/NADH oxidase N-terminal domain-containing protein</fullName>
    </recommendedName>
</protein>
<proteinExistence type="predicted"/>
<gene>
    <name evidence="8" type="ORF">D0864_09437</name>
</gene>
<evidence type="ECO:0000313" key="9">
    <source>
        <dbReference type="Proteomes" id="UP000269539"/>
    </source>
</evidence>
<evidence type="ECO:0000256" key="5">
    <source>
        <dbReference type="ARBA" id="ARBA00023002"/>
    </source>
</evidence>
<dbReference type="SUPFAM" id="SSF51395">
    <property type="entry name" value="FMN-linked oxidoreductases"/>
    <property type="match status" value="1"/>
</dbReference>
<dbReference type="AlphaFoldDB" id="A0A3M7EMZ4"/>
<dbReference type="GO" id="GO:0003959">
    <property type="term" value="F:NADPH dehydrogenase activity"/>
    <property type="evidence" value="ECO:0007669"/>
    <property type="project" value="InterPro"/>
</dbReference>
<accession>A0A3M7EMZ4</accession>
<dbReference type="PANTHER" id="PTHR43303">
    <property type="entry name" value="NADPH DEHYDROGENASE C23G7.10C-RELATED"/>
    <property type="match status" value="1"/>
</dbReference>